<evidence type="ECO:0000256" key="6">
    <source>
        <dbReference type="ARBA" id="ARBA00022556"/>
    </source>
</evidence>
<comment type="caution">
    <text evidence="13">Lacks conserved residue(s) required for the propagation of feature annotation.</text>
</comment>
<dbReference type="GO" id="GO:0005524">
    <property type="term" value="F:ATP binding"/>
    <property type="evidence" value="ECO:0007669"/>
    <property type="project" value="UniProtKB-UniRule"/>
</dbReference>
<evidence type="ECO:0000256" key="8">
    <source>
        <dbReference type="ARBA" id="ARBA00022741"/>
    </source>
</evidence>
<comment type="pathway">
    <text evidence="2 13">Glycolipid biosynthesis; lipid IV(A) biosynthesis; lipid IV(A) from (3R)-3-hydroxytetradecanoyl-[acyl-carrier-protein] and UDP-N-acetyl-alpha-D-glucosamine: step 6/6.</text>
</comment>
<evidence type="ECO:0000313" key="15">
    <source>
        <dbReference type="Proteomes" id="UP000199459"/>
    </source>
</evidence>
<evidence type="ECO:0000256" key="5">
    <source>
        <dbReference type="ARBA" id="ARBA00022516"/>
    </source>
</evidence>
<dbReference type="NCBIfam" id="TIGR00682">
    <property type="entry name" value="lpxK"/>
    <property type="match status" value="1"/>
</dbReference>
<dbReference type="EC" id="2.7.1.130" evidence="3 13"/>
<dbReference type="STRING" id="917.SAMN05216326_10727"/>
<keyword evidence="10 13" id="KW-0067">ATP-binding</keyword>
<evidence type="ECO:0000313" key="14">
    <source>
        <dbReference type="EMBL" id="SEN48494.1"/>
    </source>
</evidence>
<dbReference type="RefSeq" id="WP_090633642.1">
    <property type="nucleotide sequence ID" value="NZ_FOCP01000020.1"/>
</dbReference>
<dbReference type="Proteomes" id="UP000199459">
    <property type="component" value="Unassembled WGS sequence"/>
</dbReference>
<keyword evidence="11 13" id="KW-0443">Lipid metabolism</keyword>
<dbReference type="GO" id="GO:0009245">
    <property type="term" value="P:lipid A biosynthetic process"/>
    <property type="evidence" value="ECO:0007669"/>
    <property type="project" value="UniProtKB-UniRule"/>
</dbReference>
<comment type="catalytic activity">
    <reaction evidence="13">
        <text>a lipid A disaccharide + ATP = a lipid IVA + ADP + H(+)</text>
        <dbReference type="Rhea" id="RHEA:67840"/>
        <dbReference type="ChEBI" id="CHEBI:15378"/>
        <dbReference type="ChEBI" id="CHEBI:30616"/>
        <dbReference type="ChEBI" id="CHEBI:176343"/>
        <dbReference type="ChEBI" id="CHEBI:176425"/>
        <dbReference type="ChEBI" id="CHEBI:456216"/>
        <dbReference type="EC" id="2.7.1.130"/>
    </reaction>
</comment>
<keyword evidence="6 13" id="KW-0441">Lipid A biosynthesis</keyword>
<evidence type="ECO:0000256" key="3">
    <source>
        <dbReference type="ARBA" id="ARBA00012071"/>
    </source>
</evidence>
<gene>
    <name evidence="13" type="primary">lpxK</name>
    <name evidence="14" type="ORF">SAMN05216325_12027</name>
</gene>
<sequence length="349" mass="39325">MKLSDLYWHRVTPLHLLLWPLSLLLNLFFKIRKLCYWLDFFPLVKLPVPVIVVDSITIDDGGKTPLVLWLVEMLKGRGLSPGIVTQGDPDRPGQPEALTKLSEHARVRSKALLLGKRLEHTCPVWAGNNPADVAQALLQAHPDCNIIICTFGLQYPRLERDFEIAVADFNEASFGNGLLLPAGPLRAGLKRLHSVDAVVINSPRKLRFDTSDWAPTYHMKLVGNMVYNLSSPDGRHPVSDLKDRSVQAFATYGNTQWLANQLQQNGLKGKMQSVTDDHRFVEQDFSAIEAEVIIMLEEEAIQCQKFQKDRIWALPVEAWIDGEIQARVLNMLREKLADSDVTNEMACSN</sequence>
<evidence type="ECO:0000256" key="10">
    <source>
        <dbReference type="ARBA" id="ARBA00022840"/>
    </source>
</evidence>
<reference evidence="14 15" key="1">
    <citation type="submission" date="2016-10" db="EMBL/GenBank/DDBJ databases">
        <authorList>
            <person name="de Groot N.N."/>
        </authorList>
    </citation>
    <scope>NUCLEOTIDE SEQUENCE [LARGE SCALE GENOMIC DNA]</scope>
    <source>
        <strain evidence="14 15">Nm22</strain>
    </source>
</reference>
<dbReference type="PANTHER" id="PTHR42724">
    <property type="entry name" value="TETRAACYLDISACCHARIDE 4'-KINASE"/>
    <property type="match status" value="1"/>
</dbReference>
<dbReference type="PANTHER" id="PTHR42724:SF1">
    <property type="entry name" value="TETRAACYLDISACCHARIDE 4'-KINASE, MITOCHONDRIAL-RELATED"/>
    <property type="match status" value="1"/>
</dbReference>
<comment type="function">
    <text evidence="1 13">Transfers the gamma-phosphate of ATP to the 4'-position of a tetraacyldisaccharide 1-phosphate intermediate (termed DS-1-P) to form tetraacyldisaccharide 1,4'-bis-phosphate (lipid IVA).</text>
</comment>
<dbReference type="Pfam" id="PF02606">
    <property type="entry name" value="LpxK"/>
    <property type="match status" value="1"/>
</dbReference>
<keyword evidence="7 13" id="KW-0808">Transferase</keyword>
<dbReference type="OrthoDB" id="9766423at2"/>
<dbReference type="GO" id="GO:0005886">
    <property type="term" value="C:plasma membrane"/>
    <property type="evidence" value="ECO:0007669"/>
    <property type="project" value="TreeGrafter"/>
</dbReference>
<evidence type="ECO:0000256" key="9">
    <source>
        <dbReference type="ARBA" id="ARBA00022777"/>
    </source>
</evidence>
<evidence type="ECO:0000256" key="7">
    <source>
        <dbReference type="ARBA" id="ARBA00022679"/>
    </source>
</evidence>
<name>A0A1H8GXN9_9PROT</name>
<keyword evidence="5 13" id="KW-0444">Lipid biosynthesis</keyword>
<protein>
    <recommendedName>
        <fullName evidence="4 13">Tetraacyldisaccharide 4'-kinase</fullName>
        <ecNumber evidence="3 13">2.7.1.130</ecNumber>
    </recommendedName>
    <alternativeName>
        <fullName evidence="12 13">Lipid A 4'-kinase</fullName>
    </alternativeName>
</protein>
<proteinExistence type="inferred from homology"/>
<dbReference type="EMBL" id="FOCP01000020">
    <property type="protein sequence ID" value="SEN48494.1"/>
    <property type="molecule type" value="Genomic_DNA"/>
</dbReference>
<dbReference type="GO" id="GO:0009029">
    <property type="term" value="F:lipid-A 4'-kinase activity"/>
    <property type="evidence" value="ECO:0007669"/>
    <property type="project" value="UniProtKB-UniRule"/>
</dbReference>
<evidence type="ECO:0000256" key="4">
    <source>
        <dbReference type="ARBA" id="ARBA00016436"/>
    </source>
</evidence>
<dbReference type="UniPathway" id="UPA00359">
    <property type="reaction ID" value="UER00482"/>
</dbReference>
<comment type="similarity">
    <text evidence="13">Belongs to the LpxK family.</text>
</comment>
<dbReference type="InterPro" id="IPR003758">
    <property type="entry name" value="LpxK"/>
</dbReference>
<evidence type="ECO:0000256" key="2">
    <source>
        <dbReference type="ARBA" id="ARBA00004870"/>
    </source>
</evidence>
<keyword evidence="9 13" id="KW-0418">Kinase</keyword>
<dbReference type="AlphaFoldDB" id="A0A1H8GXN9"/>
<dbReference type="HAMAP" id="MF_00409">
    <property type="entry name" value="LpxK"/>
    <property type="match status" value="1"/>
</dbReference>
<accession>A0A1H8GXN9</accession>
<evidence type="ECO:0000256" key="12">
    <source>
        <dbReference type="ARBA" id="ARBA00029757"/>
    </source>
</evidence>
<evidence type="ECO:0000256" key="1">
    <source>
        <dbReference type="ARBA" id="ARBA00002274"/>
    </source>
</evidence>
<evidence type="ECO:0000256" key="13">
    <source>
        <dbReference type="HAMAP-Rule" id="MF_00409"/>
    </source>
</evidence>
<evidence type="ECO:0000256" key="11">
    <source>
        <dbReference type="ARBA" id="ARBA00023098"/>
    </source>
</evidence>
<dbReference type="GO" id="GO:0009244">
    <property type="term" value="P:lipopolysaccharide core region biosynthetic process"/>
    <property type="evidence" value="ECO:0007669"/>
    <property type="project" value="TreeGrafter"/>
</dbReference>
<keyword evidence="8 13" id="KW-0547">Nucleotide-binding</keyword>
<organism evidence="14 15">
    <name type="scientific">Nitrosomonas marina</name>
    <dbReference type="NCBI Taxonomy" id="917"/>
    <lineage>
        <taxon>Bacteria</taxon>
        <taxon>Pseudomonadati</taxon>
        <taxon>Pseudomonadota</taxon>
        <taxon>Betaproteobacteria</taxon>
        <taxon>Nitrosomonadales</taxon>
        <taxon>Nitrosomonadaceae</taxon>
        <taxon>Nitrosomonas</taxon>
    </lineage>
</organism>